<organism evidence="3 4">
    <name type="scientific">Methylocystis echinoides</name>
    <dbReference type="NCBI Taxonomy" id="29468"/>
    <lineage>
        <taxon>Bacteria</taxon>
        <taxon>Pseudomonadati</taxon>
        <taxon>Pseudomonadota</taxon>
        <taxon>Alphaproteobacteria</taxon>
        <taxon>Hyphomicrobiales</taxon>
        <taxon>Methylocystaceae</taxon>
        <taxon>Methylocystis</taxon>
    </lineage>
</organism>
<dbReference type="InterPro" id="IPR010791">
    <property type="entry name" value="AttH_dom"/>
</dbReference>
<dbReference type="SUPFAM" id="SSF159245">
    <property type="entry name" value="AttH-like"/>
    <property type="match status" value="1"/>
</dbReference>
<dbReference type="AlphaFoldDB" id="A0A9W6GR72"/>
<accession>A0A9W6GR72</accession>
<dbReference type="Pfam" id="PF17186">
    <property type="entry name" value="Lipocalin_9"/>
    <property type="match status" value="1"/>
</dbReference>
<dbReference type="InterPro" id="IPR023374">
    <property type="entry name" value="AttH-like_dom_sf"/>
</dbReference>
<evidence type="ECO:0000256" key="1">
    <source>
        <dbReference type="SAM" id="SignalP"/>
    </source>
</evidence>
<name>A0A9W6GR72_9HYPH</name>
<sequence>MKGKQAALFALLLPLGAHAQGYAGMGAPAPGFATPRRGTAIVFPQDHGPHPAFRTEWWYLTANLHGADGATYGVQWTLFRHALEAGGGTGWDDRNVFMAHAAATSATTHVFAETTARAGVGQADVAAAPFNASIDDWRFAAQDDAFTKARVTAHGPRFSYVLTLTRGGPFVLQGDRGFSQKSQEGQSSHYYSQPFFTVDGTLSLDGHETTVSGRAWMDREWSSQSLAPDQKGWDWFSLHLASGDELMLFRFRGRRDYLSGNWISPDGATRLLDADDIVLEPLAWTAIGDKSLPTRWRVKVKGAGLDVETTPLNPKSWMGANFSYWEGPISLSGSQRGEGYLEMTGY</sequence>
<keyword evidence="1" id="KW-0732">Signal</keyword>
<feature type="domain" description="AttH" evidence="2">
    <location>
        <begin position="55"/>
        <end position="223"/>
    </location>
</feature>
<proteinExistence type="predicted"/>
<dbReference type="PANTHER" id="PTHR38591">
    <property type="entry name" value="HYDROLASE"/>
    <property type="match status" value="1"/>
</dbReference>
<evidence type="ECO:0000313" key="4">
    <source>
        <dbReference type="Proteomes" id="UP001144323"/>
    </source>
</evidence>
<dbReference type="PANTHER" id="PTHR38591:SF1">
    <property type="entry name" value="BLL1000 PROTEIN"/>
    <property type="match status" value="1"/>
</dbReference>
<comment type="caution">
    <text evidence="3">The sequence shown here is derived from an EMBL/GenBank/DDBJ whole genome shotgun (WGS) entry which is preliminary data.</text>
</comment>
<evidence type="ECO:0000259" key="2">
    <source>
        <dbReference type="Pfam" id="PF07143"/>
    </source>
</evidence>
<feature type="chain" id="PRO_5040888634" evidence="1">
    <location>
        <begin position="20"/>
        <end position="346"/>
    </location>
</feature>
<feature type="signal peptide" evidence="1">
    <location>
        <begin position="1"/>
        <end position="19"/>
    </location>
</feature>
<gene>
    <name evidence="3" type="primary">attH</name>
    <name evidence="3" type="ORF">LMG27198_05840</name>
</gene>
<keyword evidence="4" id="KW-1185">Reference proteome</keyword>
<dbReference type="Proteomes" id="UP001144323">
    <property type="component" value="Unassembled WGS sequence"/>
</dbReference>
<reference evidence="3" key="1">
    <citation type="journal article" date="2023" name="Int. J. Syst. Evol. Microbiol.">
        <title>Methylocystis iwaonis sp. nov., a type II methane-oxidizing bacterium from surface soil of a rice paddy field in Japan, and emended description of the genus Methylocystis (ex Whittenbury et al. 1970) Bowman et al. 1993.</title>
        <authorList>
            <person name="Kaise H."/>
            <person name="Sawadogo J.B."/>
            <person name="Alam M.S."/>
            <person name="Ueno C."/>
            <person name="Dianou D."/>
            <person name="Shinjo R."/>
            <person name="Asakawa S."/>
        </authorList>
    </citation>
    <scope>NUCLEOTIDE SEQUENCE</scope>
    <source>
        <strain evidence="3">LMG27198</strain>
    </source>
</reference>
<dbReference type="Pfam" id="PF07143">
    <property type="entry name" value="CrtC"/>
    <property type="match status" value="1"/>
</dbReference>
<dbReference type="EMBL" id="BSEC01000001">
    <property type="protein sequence ID" value="GLI91592.1"/>
    <property type="molecule type" value="Genomic_DNA"/>
</dbReference>
<protein>
    <submittedName>
        <fullName evidence="3">Iron ABC transporter permease</fullName>
    </submittedName>
</protein>
<evidence type="ECO:0000313" key="3">
    <source>
        <dbReference type="EMBL" id="GLI91592.1"/>
    </source>
</evidence>
<dbReference type="RefSeq" id="WP_281800305.1">
    <property type="nucleotide sequence ID" value="NZ_BSEC01000001.1"/>
</dbReference>
<dbReference type="Gene3D" id="2.40.370.10">
    <property type="entry name" value="AttH-like domain"/>
    <property type="match status" value="2"/>
</dbReference>